<dbReference type="EMBL" id="LXQA010047015">
    <property type="protein sequence ID" value="MCI01762.1"/>
    <property type="molecule type" value="Genomic_DNA"/>
</dbReference>
<keyword evidence="3" id="KW-1185">Reference proteome</keyword>
<reference evidence="2 3" key="1">
    <citation type="journal article" date="2018" name="Front. Plant Sci.">
        <title>Red Clover (Trifolium pratense) and Zigzag Clover (T. medium) - A Picture of Genomic Similarities and Differences.</title>
        <authorList>
            <person name="Dluhosova J."/>
            <person name="Istvanek J."/>
            <person name="Nedelnik J."/>
            <person name="Repkova J."/>
        </authorList>
    </citation>
    <scope>NUCLEOTIDE SEQUENCE [LARGE SCALE GENOMIC DNA]</scope>
    <source>
        <strain evidence="3">cv. 10/8</strain>
        <tissue evidence="2">Leaf</tissue>
    </source>
</reference>
<comment type="caution">
    <text evidence="2">The sequence shown here is derived from an EMBL/GenBank/DDBJ whole genome shotgun (WGS) entry which is preliminary data.</text>
</comment>
<name>A0A392NQT1_9FABA</name>
<feature type="domain" description="Reverse transcriptase zinc-binding" evidence="1">
    <location>
        <begin position="29"/>
        <end position="93"/>
    </location>
</feature>
<proteinExistence type="predicted"/>
<feature type="non-terminal residue" evidence="2">
    <location>
        <position position="135"/>
    </location>
</feature>
<accession>A0A392NQT1</accession>
<protein>
    <submittedName>
        <fullName evidence="2">H+-transporting two-sector ATPase alpha/beta subunit central</fullName>
    </submittedName>
</protein>
<evidence type="ECO:0000313" key="3">
    <source>
        <dbReference type="Proteomes" id="UP000265520"/>
    </source>
</evidence>
<evidence type="ECO:0000259" key="1">
    <source>
        <dbReference type="Pfam" id="PF13966"/>
    </source>
</evidence>
<organism evidence="2 3">
    <name type="scientific">Trifolium medium</name>
    <dbReference type="NCBI Taxonomy" id="97028"/>
    <lineage>
        <taxon>Eukaryota</taxon>
        <taxon>Viridiplantae</taxon>
        <taxon>Streptophyta</taxon>
        <taxon>Embryophyta</taxon>
        <taxon>Tracheophyta</taxon>
        <taxon>Spermatophyta</taxon>
        <taxon>Magnoliopsida</taxon>
        <taxon>eudicotyledons</taxon>
        <taxon>Gunneridae</taxon>
        <taxon>Pentapetalae</taxon>
        <taxon>rosids</taxon>
        <taxon>fabids</taxon>
        <taxon>Fabales</taxon>
        <taxon>Fabaceae</taxon>
        <taxon>Papilionoideae</taxon>
        <taxon>50 kb inversion clade</taxon>
        <taxon>NPAAA clade</taxon>
        <taxon>Hologalegina</taxon>
        <taxon>IRL clade</taxon>
        <taxon>Trifolieae</taxon>
        <taxon>Trifolium</taxon>
    </lineage>
</organism>
<dbReference type="Proteomes" id="UP000265520">
    <property type="component" value="Unassembled WGS sequence"/>
</dbReference>
<sequence>MVEVCSGLVLGVKRVESKGDGWKWREEEYTVKEAYNLLIEKEEEEEQDWFKDVWNQLIPSNMSTLAWRLFHKRLPTKENLIKRGVSLNSSALCVGGCGELESSESVSSGIFNQAGSEAYTLNLSAVEYSSWLHLI</sequence>
<dbReference type="Pfam" id="PF13966">
    <property type="entry name" value="zf-RVT"/>
    <property type="match status" value="1"/>
</dbReference>
<dbReference type="AlphaFoldDB" id="A0A392NQT1"/>
<dbReference type="InterPro" id="IPR026960">
    <property type="entry name" value="RVT-Znf"/>
</dbReference>
<evidence type="ECO:0000313" key="2">
    <source>
        <dbReference type="EMBL" id="MCI01762.1"/>
    </source>
</evidence>